<dbReference type="GO" id="GO:0016787">
    <property type="term" value="F:hydrolase activity"/>
    <property type="evidence" value="ECO:0007669"/>
    <property type="project" value="UniProtKB-KW"/>
</dbReference>
<dbReference type="GO" id="GO:0004518">
    <property type="term" value="F:nuclease activity"/>
    <property type="evidence" value="ECO:0007669"/>
    <property type="project" value="UniProtKB-KW"/>
</dbReference>
<evidence type="ECO:0000256" key="5">
    <source>
        <dbReference type="ARBA" id="ARBA00022763"/>
    </source>
</evidence>
<keyword evidence="3" id="KW-0540">Nuclease</keyword>
<dbReference type="EMBL" id="BMEM01000001">
    <property type="protein sequence ID" value="GGF45219.1"/>
    <property type="molecule type" value="Genomic_DNA"/>
</dbReference>
<comment type="cofactor">
    <cofactor evidence="1">
        <name>Mn(2+)</name>
        <dbReference type="ChEBI" id="CHEBI:29035"/>
    </cofactor>
</comment>
<reference evidence="10" key="2">
    <citation type="submission" date="2020-09" db="EMBL/GenBank/DDBJ databases">
        <authorList>
            <person name="Sun Q."/>
            <person name="Zhou Y."/>
        </authorList>
    </citation>
    <scope>NUCLEOTIDE SEQUENCE</scope>
    <source>
        <strain evidence="10">CGMCC 1.12160</strain>
    </source>
</reference>
<evidence type="ECO:0000256" key="1">
    <source>
        <dbReference type="ARBA" id="ARBA00001936"/>
    </source>
</evidence>
<keyword evidence="11" id="KW-1185">Reference proteome</keyword>
<feature type="domain" description="Endonuclease/exonuclease/phosphatase" evidence="9">
    <location>
        <begin position="40"/>
        <end position="252"/>
    </location>
</feature>
<keyword evidence="4" id="KW-0479">Metal-binding</keyword>
<dbReference type="InterPro" id="IPR051547">
    <property type="entry name" value="TDP2-like"/>
</dbReference>
<organism evidence="10 11">
    <name type="scientific">Ornithinimicrobium tianjinense</name>
    <dbReference type="NCBI Taxonomy" id="1195761"/>
    <lineage>
        <taxon>Bacteria</taxon>
        <taxon>Bacillati</taxon>
        <taxon>Actinomycetota</taxon>
        <taxon>Actinomycetes</taxon>
        <taxon>Micrococcales</taxon>
        <taxon>Ornithinimicrobiaceae</taxon>
        <taxon>Ornithinimicrobium</taxon>
    </lineage>
</organism>
<keyword evidence="7" id="KW-0460">Magnesium</keyword>
<keyword evidence="6" id="KW-0378">Hydrolase</keyword>
<dbReference type="PANTHER" id="PTHR15822:SF4">
    <property type="entry name" value="TYROSYL-DNA PHOSPHODIESTERASE 2"/>
    <property type="match status" value="1"/>
</dbReference>
<evidence type="ECO:0000256" key="3">
    <source>
        <dbReference type="ARBA" id="ARBA00022722"/>
    </source>
</evidence>
<accession>A0A917BID4</accession>
<evidence type="ECO:0000259" key="9">
    <source>
        <dbReference type="Pfam" id="PF03372"/>
    </source>
</evidence>
<sequence>MPRTHPVRGREPDSVQEHLRTWAKMGPMSRTASPSTLRVVTYNLRGLKDDPAAAAAVVRRLDPDVLLLQEVPRYPGSSYAISSFARQAGLLWSGRTRLVSGTSLMTHLRVESTDSQDRRLKVGLRENPRSYTLAQVRQVGGPWVTVVSVHLSLVGAQRVDHVRTVLAELADDPRVPDDGALVVGGDLNENHEGEAWKIVAGELVEVSDDRLTFPASRPQHRLDALFSRGHHQARPGDPALLEGLDLRAASDHLPVWVDLTF</sequence>
<dbReference type="AlphaFoldDB" id="A0A917BID4"/>
<dbReference type="InterPro" id="IPR005135">
    <property type="entry name" value="Endo/exonuclease/phosphatase"/>
</dbReference>
<evidence type="ECO:0000313" key="10">
    <source>
        <dbReference type="EMBL" id="GGF45219.1"/>
    </source>
</evidence>
<comment type="cofactor">
    <cofactor evidence="2">
        <name>Mg(2+)</name>
        <dbReference type="ChEBI" id="CHEBI:18420"/>
    </cofactor>
</comment>
<dbReference type="PANTHER" id="PTHR15822">
    <property type="entry name" value="TRAF AND TNF RECEPTOR-ASSOCIATED PROTEIN"/>
    <property type="match status" value="1"/>
</dbReference>
<evidence type="ECO:0000256" key="6">
    <source>
        <dbReference type="ARBA" id="ARBA00022801"/>
    </source>
</evidence>
<evidence type="ECO:0000313" key="11">
    <source>
        <dbReference type="Proteomes" id="UP000605670"/>
    </source>
</evidence>
<dbReference type="GO" id="GO:0046872">
    <property type="term" value="F:metal ion binding"/>
    <property type="evidence" value="ECO:0007669"/>
    <property type="project" value="UniProtKB-KW"/>
</dbReference>
<dbReference type="Proteomes" id="UP000605670">
    <property type="component" value="Unassembled WGS sequence"/>
</dbReference>
<gene>
    <name evidence="10" type="ORF">GCM10011366_11170</name>
</gene>
<reference evidence="10" key="1">
    <citation type="journal article" date="2014" name="Int. J. Syst. Evol. Microbiol.">
        <title>Complete genome sequence of Corynebacterium casei LMG S-19264T (=DSM 44701T), isolated from a smear-ripened cheese.</title>
        <authorList>
            <consortium name="US DOE Joint Genome Institute (JGI-PGF)"/>
            <person name="Walter F."/>
            <person name="Albersmeier A."/>
            <person name="Kalinowski J."/>
            <person name="Ruckert C."/>
        </authorList>
    </citation>
    <scope>NUCLEOTIDE SEQUENCE</scope>
    <source>
        <strain evidence="10">CGMCC 1.12160</strain>
    </source>
</reference>
<dbReference type="InterPro" id="IPR036691">
    <property type="entry name" value="Endo/exonu/phosph_ase_sf"/>
</dbReference>
<protein>
    <recommendedName>
        <fullName evidence="9">Endonuclease/exonuclease/phosphatase domain-containing protein</fullName>
    </recommendedName>
</protein>
<evidence type="ECO:0000256" key="7">
    <source>
        <dbReference type="ARBA" id="ARBA00022842"/>
    </source>
</evidence>
<name>A0A917BID4_9MICO</name>
<evidence type="ECO:0000256" key="8">
    <source>
        <dbReference type="ARBA" id="ARBA00023204"/>
    </source>
</evidence>
<comment type="caution">
    <text evidence="10">The sequence shown here is derived from an EMBL/GenBank/DDBJ whole genome shotgun (WGS) entry which is preliminary data.</text>
</comment>
<dbReference type="Pfam" id="PF03372">
    <property type="entry name" value="Exo_endo_phos"/>
    <property type="match status" value="1"/>
</dbReference>
<dbReference type="Gene3D" id="3.60.10.10">
    <property type="entry name" value="Endonuclease/exonuclease/phosphatase"/>
    <property type="match status" value="1"/>
</dbReference>
<dbReference type="SUPFAM" id="SSF56219">
    <property type="entry name" value="DNase I-like"/>
    <property type="match status" value="1"/>
</dbReference>
<evidence type="ECO:0000256" key="4">
    <source>
        <dbReference type="ARBA" id="ARBA00022723"/>
    </source>
</evidence>
<evidence type="ECO:0000256" key="2">
    <source>
        <dbReference type="ARBA" id="ARBA00001946"/>
    </source>
</evidence>
<keyword evidence="5" id="KW-0227">DNA damage</keyword>
<keyword evidence="8" id="KW-0234">DNA repair</keyword>
<dbReference type="GO" id="GO:0006281">
    <property type="term" value="P:DNA repair"/>
    <property type="evidence" value="ECO:0007669"/>
    <property type="project" value="UniProtKB-KW"/>
</dbReference>
<proteinExistence type="predicted"/>